<protein>
    <recommendedName>
        <fullName evidence="1">Transketolase-like pyrimidine-binding domain-containing protein</fullName>
    </recommendedName>
</protein>
<dbReference type="InterPro" id="IPR005475">
    <property type="entry name" value="Transketolase-like_Pyr-bd"/>
</dbReference>
<reference evidence="2" key="1">
    <citation type="journal article" date="2014" name="Front. Microbiol.">
        <title>High frequency of phylogenetically diverse reductive dehalogenase-homologous genes in deep subseafloor sedimentary metagenomes.</title>
        <authorList>
            <person name="Kawai M."/>
            <person name="Futagami T."/>
            <person name="Toyoda A."/>
            <person name="Takaki Y."/>
            <person name="Nishi S."/>
            <person name="Hori S."/>
            <person name="Arai W."/>
            <person name="Tsubouchi T."/>
            <person name="Morono Y."/>
            <person name="Uchiyama I."/>
            <person name="Ito T."/>
            <person name="Fujiyama A."/>
            <person name="Inagaki F."/>
            <person name="Takami H."/>
        </authorList>
    </citation>
    <scope>NUCLEOTIDE SEQUENCE</scope>
    <source>
        <strain evidence="2">Expedition CK06-06</strain>
    </source>
</reference>
<comment type="caution">
    <text evidence="2">The sequence shown here is derived from an EMBL/GenBank/DDBJ whole genome shotgun (WGS) entry which is preliminary data.</text>
</comment>
<evidence type="ECO:0000313" key="2">
    <source>
        <dbReference type="EMBL" id="GAH56469.1"/>
    </source>
</evidence>
<proteinExistence type="predicted"/>
<accession>X1HRN7</accession>
<dbReference type="Pfam" id="PF02779">
    <property type="entry name" value="Transket_pyr"/>
    <property type="match status" value="1"/>
</dbReference>
<dbReference type="AlphaFoldDB" id="X1HRN7"/>
<sequence>MNYTGTREAFAAALMELCEKDRKYQIVSADSVKAARVTDIIEKYPECYVEVGIAEQCAVDVAAGLASAGLIPFVATYCGFITMRACEQVRTFVAYPGLNVKMVLCLKVSGD</sequence>
<dbReference type="PANTHER" id="PTHR43825:SF1">
    <property type="entry name" value="TRANSKETOLASE-LIKE PYRIMIDINE-BINDING DOMAIN-CONTAINING PROTEIN"/>
    <property type="match status" value="1"/>
</dbReference>
<organism evidence="2">
    <name type="scientific">marine sediment metagenome</name>
    <dbReference type="NCBI Taxonomy" id="412755"/>
    <lineage>
        <taxon>unclassified sequences</taxon>
        <taxon>metagenomes</taxon>
        <taxon>ecological metagenomes</taxon>
    </lineage>
</organism>
<dbReference type="InterPro" id="IPR051157">
    <property type="entry name" value="PDH/Transketolase"/>
</dbReference>
<evidence type="ECO:0000259" key="1">
    <source>
        <dbReference type="Pfam" id="PF02779"/>
    </source>
</evidence>
<dbReference type="Gene3D" id="3.40.50.970">
    <property type="match status" value="1"/>
</dbReference>
<dbReference type="PANTHER" id="PTHR43825">
    <property type="entry name" value="PYRUVATE DEHYDROGENASE E1 COMPONENT"/>
    <property type="match status" value="1"/>
</dbReference>
<dbReference type="InterPro" id="IPR029061">
    <property type="entry name" value="THDP-binding"/>
</dbReference>
<dbReference type="EMBL" id="BARU01022409">
    <property type="protein sequence ID" value="GAH56469.1"/>
    <property type="molecule type" value="Genomic_DNA"/>
</dbReference>
<feature type="domain" description="Transketolase-like pyrimidine-binding" evidence="1">
    <location>
        <begin position="6"/>
        <end position="105"/>
    </location>
</feature>
<dbReference type="CDD" id="cd07033">
    <property type="entry name" value="TPP_PYR_DXS_TK_like"/>
    <property type="match status" value="1"/>
</dbReference>
<name>X1HRN7_9ZZZZ</name>
<dbReference type="SUPFAM" id="SSF52518">
    <property type="entry name" value="Thiamin diphosphate-binding fold (THDP-binding)"/>
    <property type="match status" value="1"/>
</dbReference>
<gene>
    <name evidence="2" type="ORF">S03H2_36507</name>
</gene>